<protein>
    <submittedName>
        <fullName evidence="2">Uncharacterized protein</fullName>
    </submittedName>
</protein>
<evidence type="ECO:0000313" key="3">
    <source>
        <dbReference type="Proteomes" id="UP000256321"/>
    </source>
</evidence>
<reference evidence="2 3" key="1">
    <citation type="submission" date="2018-07" db="EMBL/GenBank/DDBJ databases">
        <title>Parabacteroides acidifaciens nov. sp., isolated from human feces.</title>
        <authorList>
            <person name="Wang Y.J."/>
        </authorList>
    </citation>
    <scope>NUCLEOTIDE SEQUENCE [LARGE SCALE GENOMIC DNA]</scope>
    <source>
        <strain evidence="2 3">426-9</strain>
    </source>
</reference>
<dbReference type="Proteomes" id="UP000629596">
    <property type="component" value="Unassembled WGS sequence"/>
</dbReference>
<keyword evidence="4" id="KW-1185">Reference proteome</keyword>
<accession>A0A3D8HGX3</accession>
<dbReference type="EMBL" id="QREV01000011">
    <property type="protein sequence ID" value="RDU49940.1"/>
    <property type="molecule type" value="Genomic_DNA"/>
</dbReference>
<gene>
    <name evidence="2" type="ORF">DWU89_06650</name>
    <name evidence="1" type="ORF">H8784_06500</name>
</gene>
<organism evidence="2 3">
    <name type="scientific">Parabacteroides acidifaciens</name>
    <dbReference type="NCBI Taxonomy" id="2290935"/>
    <lineage>
        <taxon>Bacteria</taxon>
        <taxon>Pseudomonadati</taxon>
        <taxon>Bacteroidota</taxon>
        <taxon>Bacteroidia</taxon>
        <taxon>Bacteroidales</taxon>
        <taxon>Tannerellaceae</taxon>
        <taxon>Parabacteroides</taxon>
    </lineage>
</organism>
<evidence type="ECO:0000313" key="1">
    <source>
        <dbReference type="EMBL" id="MBC8601371.1"/>
    </source>
</evidence>
<evidence type="ECO:0000313" key="4">
    <source>
        <dbReference type="Proteomes" id="UP000629596"/>
    </source>
</evidence>
<evidence type="ECO:0000313" key="2">
    <source>
        <dbReference type="EMBL" id="RDU49940.1"/>
    </source>
</evidence>
<sequence length="393" mass="45675">MAWNVSWTKFYHPSTNLFYDYISSYEKGEELSHLPSVQEVNRQYPNPCGYGTGMEDCMILTGTMLDALVDRYKITADEKLKEYASAVLRGIAKSSLIENAPGFVARGLCVEDGKSFYINSSRDQYTHCVYGLWKYYKSSMPSDGAKDTIRLILSNIANRMIQNVTPEHNYDFLRMDNKPCPLGICKMWNVQSHEAARLPMFYAAAWDVTGKKAYYELYRKYVYDAVVQSEAIEKNHSAYVFVQMLYSFDLLFSLETDSDLQKRLCSLKERVGKMALERSKESLDKLIKLNREQLAVLGPDWRNVEVWDMQKGYKIPRWGEYRKIWELIREIGESSLVVYMQDNEKLHEEEFKILNEYLSAIDYTRISSCGIIFHVASYWKAKKFGINTESVPL</sequence>
<dbReference type="AlphaFoldDB" id="A0A3D8HGX3"/>
<dbReference type="EMBL" id="JACRTI010000011">
    <property type="protein sequence ID" value="MBC8601371.1"/>
    <property type="molecule type" value="Genomic_DNA"/>
</dbReference>
<dbReference type="Proteomes" id="UP000256321">
    <property type="component" value="Unassembled WGS sequence"/>
</dbReference>
<name>A0A3D8HGX3_9BACT</name>
<comment type="caution">
    <text evidence="2">The sequence shown here is derived from an EMBL/GenBank/DDBJ whole genome shotgun (WGS) entry which is preliminary data.</text>
</comment>
<reference evidence="1 4" key="2">
    <citation type="submission" date="2020-08" db="EMBL/GenBank/DDBJ databases">
        <title>Genome public.</title>
        <authorList>
            <person name="Liu C."/>
            <person name="Sun Q."/>
        </authorList>
    </citation>
    <scope>NUCLEOTIDE SEQUENCE [LARGE SCALE GENOMIC DNA]</scope>
    <source>
        <strain evidence="1 4">426_9</strain>
    </source>
</reference>
<proteinExistence type="predicted"/>